<dbReference type="InterPro" id="IPR036890">
    <property type="entry name" value="HATPase_C_sf"/>
</dbReference>
<dbReference type="Proteomes" id="UP001551675">
    <property type="component" value="Unassembled WGS sequence"/>
</dbReference>
<proteinExistence type="predicted"/>
<protein>
    <submittedName>
        <fullName evidence="4">ATP-binding protein</fullName>
    </submittedName>
</protein>
<feature type="domain" description="Histidine kinase/HSP90-like ATPase" evidence="3">
    <location>
        <begin position="23"/>
        <end position="147"/>
    </location>
</feature>
<keyword evidence="1" id="KW-0808">Transferase</keyword>
<dbReference type="Pfam" id="PF13581">
    <property type="entry name" value="HATPase_c_2"/>
    <property type="match status" value="1"/>
</dbReference>
<dbReference type="EMBL" id="JBFALK010000015">
    <property type="protein sequence ID" value="MEV0972244.1"/>
    <property type="molecule type" value="Genomic_DNA"/>
</dbReference>
<evidence type="ECO:0000313" key="5">
    <source>
        <dbReference type="Proteomes" id="UP001551675"/>
    </source>
</evidence>
<evidence type="ECO:0000313" key="4">
    <source>
        <dbReference type="EMBL" id="MEV0972244.1"/>
    </source>
</evidence>
<dbReference type="PANTHER" id="PTHR35526:SF3">
    <property type="entry name" value="ANTI-SIGMA-F FACTOR RSBW"/>
    <property type="match status" value="1"/>
</dbReference>
<dbReference type="SUPFAM" id="SSF55874">
    <property type="entry name" value="ATPase domain of HSP90 chaperone/DNA topoisomerase II/histidine kinase"/>
    <property type="match status" value="1"/>
</dbReference>
<evidence type="ECO:0000259" key="3">
    <source>
        <dbReference type="Pfam" id="PF13581"/>
    </source>
</evidence>
<evidence type="ECO:0000256" key="1">
    <source>
        <dbReference type="ARBA" id="ARBA00022527"/>
    </source>
</evidence>
<sequence length="202" mass="21560">MLTSPFPAHGGRSAADRVFGSTATTPRKARAFARGQLARWELPQLADTVELLTSELVTNAIRATEAVSDLPVASSVFPVALRMIALRLLLSPGSVVIEVWDVSAQMPDTGRADPLDDLREGGRGLALVGALSTTWGHRTAPDRGKIVWCEVAIPPARSPGPPARKPGATLPRRLRHAAVTDRSEGPDARTLQGILDGLRRLD</sequence>
<keyword evidence="4" id="KW-0067">ATP-binding</keyword>
<dbReference type="InterPro" id="IPR003594">
    <property type="entry name" value="HATPase_dom"/>
</dbReference>
<dbReference type="RefSeq" id="WP_061254654.1">
    <property type="nucleotide sequence ID" value="NZ_JBFALK010000015.1"/>
</dbReference>
<dbReference type="GO" id="GO:0005524">
    <property type="term" value="F:ATP binding"/>
    <property type="evidence" value="ECO:0007669"/>
    <property type="project" value="UniProtKB-KW"/>
</dbReference>
<organism evidence="4 5">
    <name type="scientific">Microtetraspora glauca</name>
    <dbReference type="NCBI Taxonomy" id="1996"/>
    <lineage>
        <taxon>Bacteria</taxon>
        <taxon>Bacillati</taxon>
        <taxon>Actinomycetota</taxon>
        <taxon>Actinomycetes</taxon>
        <taxon>Streptosporangiales</taxon>
        <taxon>Streptosporangiaceae</taxon>
        <taxon>Microtetraspora</taxon>
    </lineage>
</organism>
<keyword evidence="1" id="KW-0723">Serine/threonine-protein kinase</keyword>
<dbReference type="CDD" id="cd16936">
    <property type="entry name" value="HATPase_RsbW-like"/>
    <property type="match status" value="1"/>
</dbReference>
<keyword evidence="5" id="KW-1185">Reference proteome</keyword>
<comment type="caution">
    <text evidence="4">The sequence shown here is derived from an EMBL/GenBank/DDBJ whole genome shotgun (WGS) entry which is preliminary data.</text>
</comment>
<accession>A0ABV3GKS6</accession>
<dbReference type="InterPro" id="IPR050267">
    <property type="entry name" value="Anti-sigma-factor_SerPK"/>
</dbReference>
<reference evidence="4 5" key="1">
    <citation type="submission" date="2024-06" db="EMBL/GenBank/DDBJ databases">
        <title>The Natural Products Discovery Center: Release of the First 8490 Sequenced Strains for Exploring Actinobacteria Biosynthetic Diversity.</title>
        <authorList>
            <person name="Kalkreuter E."/>
            <person name="Kautsar S.A."/>
            <person name="Yang D."/>
            <person name="Bader C.D."/>
            <person name="Teijaro C.N."/>
            <person name="Fluegel L."/>
            <person name="Davis C.M."/>
            <person name="Simpson J.R."/>
            <person name="Lauterbach L."/>
            <person name="Steele A.D."/>
            <person name="Gui C."/>
            <person name="Meng S."/>
            <person name="Li G."/>
            <person name="Viehrig K."/>
            <person name="Ye F."/>
            <person name="Su P."/>
            <person name="Kiefer A.F."/>
            <person name="Nichols A."/>
            <person name="Cepeda A.J."/>
            <person name="Yan W."/>
            <person name="Fan B."/>
            <person name="Jiang Y."/>
            <person name="Adhikari A."/>
            <person name="Zheng C.-J."/>
            <person name="Schuster L."/>
            <person name="Cowan T.M."/>
            <person name="Smanski M.J."/>
            <person name="Chevrette M.G."/>
            <person name="De Carvalho L.P.S."/>
            <person name="Shen B."/>
        </authorList>
    </citation>
    <scope>NUCLEOTIDE SEQUENCE [LARGE SCALE GENOMIC DNA]</scope>
    <source>
        <strain evidence="4 5">NPDC050100</strain>
    </source>
</reference>
<keyword evidence="1" id="KW-0418">Kinase</keyword>
<gene>
    <name evidence="4" type="ORF">AB0I59_26900</name>
</gene>
<evidence type="ECO:0000256" key="2">
    <source>
        <dbReference type="SAM" id="MobiDB-lite"/>
    </source>
</evidence>
<feature type="region of interest" description="Disordered" evidence="2">
    <location>
        <begin position="1"/>
        <end position="20"/>
    </location>
</feature>
<dbReference type="PANTHER" id="PTHR35526">
    <property type="entry name" value="ANTI-SIGMA-F FACTOR RSBW-RELATED"/>
    <property type="match status" value="1"/>
</dbReference>
<name>A0ABV3GKS6_MICGL</name>
<dbReference type="Gene3D" id="3.30.565.10">
    <property type="entry name" value="Histidine kinase-like ATPase, C-terminal domain"/>
    <property type="match status" value="1"/>
</dbReference>
<keyword evidence="4" id="KW-0547">Nucleotide-binding</keyword>